<evidence type="ECO:0000256" key="4">
    <source>
        <dbReference type="ARBA" id="ARBA00022490"/>
    </source>
</evidence>
<evidence type="ECO:0000256" key="1">
    <source>
        <dbReference type="ARBA" id="ARBA00005194"/>
    </source>
</evidence>
<keyword evidence="6 13" id="KW-0808">Transferase</keyword>
<comment type="pathway">
    <text evidence="1 13">Lipid metabolism; fatty acid biosynthesis.</text>
</comment>
<comment type="catalytic activity">
    <reaction evidence="12">
        <text>malonyl-[ACP] + acetyl-CoA + H(+) = 3-oxobutanoyl-[ACP] + CO2 + CoA</text>
        <dbReference type="Rhea" id="RHEA:12080"/>
        <dbReference type="Rhea" id="RHEA-COMP:9623"/>
        <dbReference type="Rhea" id="RHEA-COMP:9625"/>
        <dbReference type="ChEBI" id="CHEBI:15378"/>
        <dbReference type="ChEBI" id="CHEBI:16526"/>
        <dbReference type="ChEBI" id="CHEBI:57287"/>
        <dbReference type="ChEBI" id="CHEBI:57288"/>
        <dbReference type="ChEBI" id="CHEBI:78449"/>
        <dbReference type="ChEBI" id="CHEBI:78450"/>
        <dbReference type="EC" id="2.3.1.180"/>
    </reaction>
    <physiologicalReaction direction="left-to-right" evidence="12">
        <dbReference type="Rhea" id="RHEA:12081"/>
    </physiologicalReaction>
</comment>
<dbReference type="Pfam" id="PF08541">
    <property type="entry name" value="ACP_syn_III_C"/>
    <property type="match status" value="1"/>
</dbReference>
<evidence type="ECO:0000256" key="5">
    <source>
        <dbReference type="ARBA" id="ARBA00022516"/>
    </source>
</evidence>
<keyword evidence="10 13" id="KW-0511">Multifunctional enzyme</keyword>
<dbReference type="EC" id="2.3.1.180" evidence="3 13"/>
<keyword evidence="5 13" id="KW-0444">Lipid biosynthesis</keyword>
<feature type="domain" description="Beta-ketoacyl-[acyl-carrier-protein] synthase III N-terminal" evidence="15">
    <location>
        <begin position="111"/>
        <end position="189"/>
    </location>
</feature>
<dbReference type="PANTHER" id="PTHR34069">
    <property type="entry name" value="3-OXOACYL-[ACYL-CARRIER-PROTEIN] SYNTHASE 3"/>
    <property type="match status" value="1"/>
</dbReference>
<feature type="active site" evidence="13">
    <location>
        <position position="287"/>
    </location>
</feature>
<dbReference type="Pfam" id="PF08545">
    <property type="entry name" value="ACP_syn_III"/>
    <property type="match status" value="1"/>
</dbReference>
<evidence type="ECO:0000256" key="11">
    <source>
        <dbReference type="ARBA" id="ARBA00023315"/>
    </source>
</evidence>
<evidence type="ECO:0000259" key="14">
    <source>
        <dbReference type="Pfam" id="PF08541"/>
    </source>
</evidence>
<comment type="subunit">
    <text evidence="13">Homodimer.</text>
</comment>
<keyword evidence="4 13" id="KW-0963">Cytoplasm</keyword>
<sequence length="330" mass="35453">MSQKITAAITAVGGYVPEDKLTNFDLEKMVDTNDEWIRTRTGIEERRILKGVGKATSDMVAPAVLELCRKRGIDPLEIDALIVGTVTPDMIFPSTANLVCDKIGAKNAWGFDLLAACSGFLYSLTTGAALIESGRYKKVVVVGADKMSSIIDYSDRATCIIFGDGAGAVLLEPSTDGDGVLDSILRSDGSGAPYLHMKAGGSLRPASAETVANKEHFAYQEGQAVFKNAVKGMADVSAELLERNQLTGNDIAWLVPHQANKRIIDATADRIGLTSEKVMVNIERFGNTTAATIPLCLWEWESRLNKGDLLVLAAFGGGFTWGATLIKWAY</sequence>
<feature type="region of interest" description="ACP-binding" evidence="13">
    <location>
        <begin position="258"/>
        <end position="262"/>
    </location>
</feature>
<reference evidence="16" key="1">
    <citation type="submission" date="2023-03" db="EMBL/GenBank/DDBJ databases">
        <title>Andean soil-derived lignocellulolytic bacterial consortium as a source of novel taxa and putative plastic-active enzymes.</title>
        <authorList>
            <person name="Diaz-Garcia L."/>
            <person name="Chuvochina M."/>
            <person name="Feuerriegel G."/>
            <person name="Bunk B."/>
            <person name="Sproer C."/>
            <person name="Streit W.R."/>
            <person name="Rodriguez L.M."/>
            <person name="Overmann J."/>
            <person name="Jimenez D.J."/>
        </authorList>
    </citation>
    <scope>NUCLEOTIDE SEQUENCE</scope>
    <source>
        <strain evidence="16">MAG 7</strain>
    </source>
</reference>
<dbReference type="NCBIfam" id="NF006829">
    <property type="entry name" value="PRK09352.1"/>
    <property type="match status" value="1"/>
</dbReference>
<feature type="active site" evidence="13">
    <location>
        <position position="117"/>
    </location>
</feature>
<dbReference type="GO" id="GO:0004315">
    <property type="term" value="F:3-oxoacyl-[acyl-carrier-protein] synthase activity"/>
    <property type="evidence" value="ECO:0007669"/>
    <property type="project" value="InterPro"/>
</dbReference>
<evidence type="ECO:0000259" key="15">
    <source>
        <dbReference type="Pfam" id="PF08545"/>
    </source>
</evidence>
<evidence type="ECO:0000313" key="17">
    <source>
        <dbReference type="Proteomes" id="UP001220610"/>
    </source>
</evidence>
<protein>
    <recommendedName>
        <fullName evidence="3 13">Beta-ketoacyl-[acyl-carrier-protein] synthase III</fullName>
        <shortName evidence="13">Beta-ketoacyl-ACP synthase III</shortName>
        <shortName evidence="13">KAS III</shortName>
        <ecNumber evidence="3 13">2.3.1.180</ecNumber>
    </recommendedName>
    <alternativeName>
        <fullName evidence="13">3-oxoacyl-[acyl-carrier-protein] synthase 3</fullName>
    </alternativeName>
    <alternativeName>
        <fullName evidence="13">3-oxoacyl-[acyl-carrier-protein] synthase III</fullName>
    </alternativeName>
</protein>
<dbReference type="Proteomes" id="UP001220610">
    <property type="component" value="Chromosome"/>
</dbReference>
<comment type="subcellular location">
    <subcellularLocation>
        <location evidence="13">Cytoplasm</location>
    </subcellularLocation>
</comment>
<dbReference type="EMBL" id="CP119311">
    <property type="protein sequence ID" value="WEK35826.1"/>
    <property type="molecule type" value="Genomic_DNA"/>
</dbReference>
<feature type="active site" evidence="13">
    <location>
        <position position="257"/>
    </location>
</feature>
<evidence type="ECO:0000256" key="7">
    <source>
        <dbReference type="ARBA" id="ARBA00022832"/>
    </source>
</evidence>
<evidence type="ECO:0000256" key="12">
    <source>
        <dbReference type="ARBA" id="ARBA00051096"/>
    </source>
</evidence>
<keyword evidence="7 13" id="KW-0276">Fatty acid metabolism</keyword>
<keyword evidence="8 13" id="KW-0443">Lipid metabolism</keyword>
<keyword evidence="9 13" id="KW-0275">Fatty acid biosynthesis</keyword>
<dbReference type="SUPFAM" id="SSF53901">
    <property type="entry name" value="Thiolase-like"/>
    <property type="match status" value="1"/>
</dbReference>
<dbReference type="GO" id="GO:0006633">
    <property type="term" value="P:fatty acid biosynthetic process"/>
    <property type="evidence" value="ECO:0007669"/>
    <property type="project" value="UniProtKB-UniRule"/>
</dbReference>
<dbReference type="Gene3D" id="3.40.47.10">
    <property type="match status" value="1"/>
</dbReference>
<dbReference type="CDD" id="cd00830">
    <property type="entry name" value="KAS_III"/>
    <property type="match status" value="1"/>
</dbReference>
<dbReference type="AlphaFoldDB" id="A0AAJ6BI28"/>
<evidence type="ECO:0000313" key="16">
    <source>
        <dbReference type="EMBL" id="WEK35826.1"/>
    </source>
</evidence>
<comment type="similarity">
    <text evidence="2 13">Belongs to the thiolase-like superfamily. FabH family.</text>
</comment>
<accession>A0AAJ6BI28</accession>
<dbReference type="FunFam" id="3.40.47.10:FF:000004">
    <property type="entry name" value="3-oxoacyl-[acyl-carrier-protein] synthase 3"/>
    <property type="match status" value="1"/>
</dbReference>
<evidence type="ECO:0000256" key="3">
    <source>
        <dbReference type="ARBA" id="ARBA00012333"/>
    </source>
</evidence>
<proteinExistence type="inferred from homology"/>
<dbReference type="GO" id="GO:0044550">
    <property type="term" value="P:secondary metabolite biosynthetic process"/>
    <property type="evidence" value="ECO:0007669"/>
    <property type="project" value="TreeGrafter"/>
</dbReference>
<evidence type="ECO:0000256" key="2">
    <source>
        <dbReference type="ARBA" id="ARBA00008642"/>
    </source>
</evidence>
<dbReference type="HAMAP" id="MF_01815">
    <property type="entry name" value="FabH"/>
    <property type="match status" value="1"/>
</dbReference>
<organism evidence="16 17">
    <name type="scientific">Candidatus Pseudobacter hemicellulosilyticus</name>
    <dbReference type="NCBI Taxonomy" id="3121375"/>
    <lineage>
        <taxon>Bacteria</taxon>
        <taxon>Pseudomonadati</taxon>
        <taxon>Bacteroidota</taxon>
        <taxon>Chitinophagia</taxon>
        <taxon>Chitinophagales</taxon>
        <taxon>Chitinophagaceae</taxon>
        <taxon>Pseudobacter</taxon>
    </lineage>
</organism>
<dbReference type="InterPro" id="IPR013751">
    <property type="entry name" value="ACP_syn_III_N"/>
</dbReference>
<dbReference type="InterPro" id="IPR013747">
    <property type="entry name" value="ACP_syn_III_C"/>
</dbReference>
<comment type="function">
    <text evidence="13">Catalyzes the condensation reaction of fatty acid synthesis by the addition to an acyl acceptor of two carbons from malonyl-ACP. Catalyzes the first condensation reaction which initiates fatty acid synthesis and may therefore play a role in governing the total rate of fatty acid production. Possesses both acetoacetyl-ACP synthase and acetyl transacylase activities. Its substrate specificity determines the biosynthesis of branched-chain and/or straight-chain of fatty acids.</text>
</comment>
<dbReference type="GO" id="GO:0005737">
    <property type="term" value="C:cytoplasm"/>
    <property type="evidence" value="ECO:0007669"/>
    <property type="project" value="UniProtKB-SubCell"/>
</dbReference>
<keyword evidence="11 13" id="KW-0012">Acyltransferase</keyword>
<dbReference type="InterPro" id="IPR016039">
    <property type="entry name" value="Thiolase-like"/>
</dbReference>
<dbReference type="PANTHER" id="PTHR34069:SF2">
    <property type="entry name" value="BETA-KETOACYL-[ACYL-CARRIER-PROTEIN] SYNTHASE III"/>
    <property type="match status" value="1"/>
</dbReference>
<evidence type="ECO:0000256" key="10">
    <source>
        <dbReference type="ARBA" id="ARBA00023268"/>
    </source>
</evidence>
<dbReference type="GO" id="GO:0033818">
    <property type="term" value="F:beta-ketoacyl-acyl-carrier-protein synthase III activity"/>
    <property type="evidence" value="ECO:0007669"/>
    <property type="project" value="UniProtKB-UniRule"/>
</dbReference>
<evidence type="ECO:0000256" key="6">
    <source>
        <dbReference type="ARBA" id="ARBA00022679"/>
    </source>
</evidence>
<evidence type="ECO:0000256" key="8">
    <source>
        <dbReference type="ARBA" id="ARBA00023098"/>
    </source>
</evidence>
<comment type="domain">
    <text evidence="13">The last Arg residue of the ACP-binding site is essential for the weak association between ACP/AcpP and FabH.</text>
</comment>
<dbReference type="InterPro" id="IPR004655">
    <property type="entry name" value="FabH"/>
</dbReference>
<evidence type="ECO:0000256" key="13">
    <source>
        <dbReference type="HAMAP-Rule" id="MF_01815"/>
    </source>
</evidence>
<gene>
    <name evidence="13" type="primary">fabH</name>
    <name evidence="16" type="ORF">P0Y53_25345</name>
</gene>
<name>A0AAJ6BI28_9BACT</name>
<dbReference type="NCBIfam" id="TIGR00747">
    <property type="entry name" value="fabH"/>
    <property type="match status" value="1"/>
</dbReference>
<evidence type="ECO:0000256" key="9">
    <source>
        <dbReference type="ARBA" id="ARBA00023160"/>
    </source>
</evidence>
<feature type="domain" description="Beta-ketoacyl-[acyl-carrier-protein] synthase III C-terminal" evidence="14">
    <location>
        <begin position="241"/>
        <end position="328"/>
    </location>
</feature>